<dbReference type="InterPro" id="IPR052902">
    <property type="entry name" value="ABC-2_transporter"/>
</dbReference>
<dbReference type="InterPro" id="IPR013525">
    <property type="entry name" value="ABC2_TM"/>
</dbReference>
<dbReference type="GO" id="GO:0043190">
    <property type="term" value="C:ATP-binding cassette (ABC) transporter complex"/>
    <property type="evidence" value="ECO:0007669"/>
    <property type="project" value="InterPro"/>
</dbReference>
<dbReference type="STRING" id="1848.SAMN05443637_115134"/>
<dbReference type="PANTHER" id="PTHR43027">
    <property type="entry name" value="DOXORUBICIN RESISTANCE ABC TRANSPORTER PERMEASE PROTEIN DRRC-RELATED"/>
    <property type="match status" value="1"/>
</dbReference>
<protein>
    <submittedName>
        <fullName evidence="8">ABC-2 type transport system permease protein</fullName>
    </submittedName>
</protein>
<dbReference type="PANTHER" id="PTHR43027:SF2">
    <property type="entry name" value="TRANSPORT PERMEASE PROTEIN"/>
    <property type="match status" value="1"/>
</dbReference>
<feature type="transmembrane region" description="Helical" evidence="6">
    <location>
        <begin position="175"/>
        <end position="195"/>
    </location>
</feature>
<keyword evidence="4 6" id="KW-0472">Membrane</keyword>
<dbReference type="AlphaFoldDB" id="A0A1M6WVG4"/>
<keyword evidence="5" id="KW-0046">Antibiotic resistance</keyword>
<dbReference type="EMBL" id="FRAP01000015">
    <property type="protein sequence ID" value="SHK97713.1"/>
    <property type="molecule type" value="Genomic_DNA"/>
</dbReference>
<feature type="transmembrane region" description="Helical" evidence="6">
    <location>
        <begin position="240"/>
        <end position="260"/>
    </location>
</feature>
<sequence>MTRPRTAAVRAGIARGRIEFRNTMTNLGELLGWLWLPIVVLVVMFVLRGTPVPGSGFSLGTQSVAGVLAANVVFSGVLGLAVALTMDREDGTLLRAKATPNGVIGYLVGAVLAKAALVVATTLMVLVPAAFVYDGLELARPGAWPTLAWVLVLGLAATLPLGAVLGATIANTRSLGLVTMVFFALAAVSGLFYPITALPGWLQAVGQVFPLYWMGLGLRSALLPDALAAVEIGGSWRTGATVAALGLWALAGALVGPGLLRRAAARESGSAVAARRAQAAQRPAR</sequence>
<evidence type="ECO:0000259" key="7">
    <source>
        <dbReference type="PROSITE" id="PS51012"/>
    </source>
</evidence>
<keyword evidence="2 6" id="KW-0812">Transmembrane</keyword>
<organism evidence="8 9">
    <name type="scientific">Pseudonocardia thermophila</name>
    <dbReference type="NCBI Taxonomy" id="1848"/>
    <lineage>
        <taxon>Bacteria</taxon>
        <taxon>Bacillati</taxon>
        <taxon>Actinomycetota</taxon>
        <taxon>Actinomycetes</taxon>
        <taxon>Pseudonocardiales</taxon>
        <taxon>Pseudonocardiaceae</taxon>
        <taxon>Pseudonocardia</taxon>
    </lineage>
</organism>
<feature type="transmembrane region" description="Helical" evidence="6">
    <location>
        <begin position="147"/>
        <end position="168"/>
    </location>
</feature>
<evidence type="ECO:0000256" key="6">
    <source>
        <dbReference type="SAM" id="Phobius"/>
    </source>
</evidence>
<dbReference type="OrthoDB" id="9255971at2"/>
<dbReference type="RefSeq" id="WP_073458591.1">
    <property type="nucleotide sequence ID" value="NZ_FRAP01000015.1"/>
</dbReference>
<feature type="transmembrane region" description="Helical" evidence="6">
    <location>
        <begin position="103"/>
        <end position="127"/>
    </location>
</feature>
<feature type="domain" description="ABC transmembrane type-2" evidence="7">
    <location>
        <begin position="28"/>
        <end position="263"/>
    </location>
</feature>
<dbReference type="Proteomes" id="UP000184363">
    <property type="component" value="Unassembled WGS sequence"/>
</dbReference>
<reference evidence="8 9" key="1">
    <citation type="submission" date="2016-11" db="EMBL/GenBank/DDBJ databases">
        <authorList>
            <person name="Jaros S."/>
            <person name="Januszkiewicz K."/>
            <person name="Wedrychowicz H."/>
        </authorList>
    </citation>
    <scope>NUCLEOTIDE SEQUENCE [LARGE SCALE GENOMIC DNA]</scope>
    <source>
        <strain evidence="8 9">DSM 43832</strain>
    </source>
</reference>
<dbReference type="PROSITE" id="PS51012">
    <property type="entry name" value="ABC_TM2"/>
    <property type="match status" value="1"/>
</dbReference>
<evidence type="ECO:0000313" key="8">
    <source>
        <dbReference type="EMBL" id="SHK97713.1"/>
    </source>
</evidence>
<keyword evidence="9" id="KW-1185">Reference proteome</keyword>
<feature type="transmembrane region" description="Helical" evidence="6">
    <location>
        <begin position="30"/>
        <end position="47"/>
    </location>
</feature>
<dbReference type="GO" id="GO:0140359">
    <property type="term" value="F:ABC-type transporter activity"/>
    <property type="evidence" value="ECO:0007669"/>
    <property type="project" value="InterPro"/>
</dbReference>
<dbReference type="PIRSF" id="PIRSF006648">
    <property type="entry name" value="DrrB"/>
    <property type="match status" value="1"/>
</dbReference>
<dbReference type="GO" id="GO:0046677">
    <property type="term" value="P:response to antibiotic"/>
    <property type="evidence" value="ECO:0007669"/>
    <property type="project" value="UniProtKB-KW"/>
</dbReference>
<feature type="transmembrane region" description="Helical" evidence="6">
    <location>
        <begin position="59"/>
        <end position="82"/>
    </location>
</feature>
<evidence type="ECO:0000313" key="9">
    <source>
        <dbReference type="Proteomes" id="UP000184363"/>
    </source>
</evidence>
<evidence type="ECO:0000256" key="2">
    <source>
        <dbReference type="ARBA" id="ARBA00022692"/>
    </source>
</evidence>
<keyword evidence="3 6" id="KW-1133">Transmembrane helix</keyword>
<evidence type="ECO:0000256" key="4">
    <source>
        <dbReference type="ARBA" id="ARBA00023136"/>
    </source>
</evidence>
<evidence type="ECO:0000256" key="3">
    <source>
        <dbReference type="ARBA" id="ARBA00022989"/>
    </source>
</evidence>
<accession>A0A1M6WVG4</accession>
<dbReference type="Pfam" id="PF12698">
    <property type="entry name" value="ABC2_membrane_3"/>
    <property type="match status" value="1"/>
</dbReference>
<evidence type="ECO:0000256" key="5">
    <source>
        <dbReference type="ARBA" id="ARBA00023251"/>
    </source>
</evidence>
<dbReference type="InterPro" id="IPR000412">
    <property type="entry name" value="ABC_2_transport"/>
</dbReference>
<name>A0A1M6WVG4_PSETH</name>
<comment type="subcellular location">
    <subcellularLocation>
        <location evidence="1">Membrane</location>
        <topology evidence="1">Multi-pass membrane protein</topology>
    </subcellularLocation>
</comment>
<gene>
    <name evidence="8" type="ORF">SAMN05443637_115134</name>
</gene>
<dbReference type="InterPro" id="IPR047817">
    <property type="entry name" value="ABC2_TM_bact-type"/>
</dbReference>
<evidence type="ECO:0000256" key="1">
    <source>
        <dbReference type="ARBA" id="ARBA00004141"/>
    </source>
</evidence>
<proteinExistence type="predicted"/>